<dbReference type="InterPro" id="IPR057177">
    <property type="entry name" value="DUF7855_N"/>
</dbReference>
<evidence type="ECO:0000313" key="4">
    <source>
        <dbReference type="EMBL" id="GGL28834.1"/>
    </source>
</evidence>
<evidence type="ECO:0000313" key="5">
    <source>
        <dbReference type="Proteomes" id="UP000628840"/>
    </source>
</evidence>
<sequence>MLLVVAYSRAARQALRNSCSTHEDVVVRRFGRAVLLRETEFGAFVACRLRERFGTDVEVERTEPLNEYRDVPARVREAAEAYEARDSPSTPYAKFAIGSAHPTPEEMRDAPLEE</sequence>
<dbReference type="EMBL" id="BMPF01000001">
    <property type="protein sequence ID" value="GGL28834.1"/>
    <property type="molecule type" value="Genomic_DNA"/>
</dbReference>
<feature type="region of interest" description="Disordered" evidence="1">
    <location>
        <begin position="81"/>
        <end position="114"/>
    </location>
</feature>
<protein>
    <submittedName>
        <fullName evidence="4">Uncharacterized protein</fullName>
    </submittedName>
</protein>
<gene>
    <name evidence="4" type="ORF">GCM10009037_10600</name>
</gene>
<dbReference type="Pfam" id="PF26293">
    <property type="entry name" value="DUF7855_C"/>
    <property type="match status" value="1"/>
</dbReference>
<organism evidence="4 5">
    <name type="scientific">Halarchaeum grantii</name>
    <dbReference type="NCBI Taxonomy" id="1193105"/>
    <lineage>
        <taxon>Archaea</taxon>
        <taxon>Methanobacteriati</taxon>
        <taxon>Methanobacteriota</taxon>
        <taxon>Stenosarchaea group</taxon>
        <taxon>Halobacteria</taxon>
        <taxon>Halobacteriales</taxon>
        <taxon>Halobacteriaceae</taxon>
    </lineage>
</organism>
<dbReference type="Pfam" id="PF25253">
    <property type="entry name" value="DUF7855"/>
    <property type="match status" value="1"/>
</dbReference>
<feature type="compositionally biased region" description="Basic and acidic residues" evidence="1">
    <location>
        <begin position="103"/>
        <end position="114"/>
    </location>
</feature>
<accession>A0A830F0P3</accession>
<feature type="domain" description="DUF7855" evidence="2">
    <location>
        <begin position="1"/>
        <end position="64"/>
    </location>
</feature>
<dbReference type="InterPro" id="IPR058577">
    <property type="entry name" value="DUF7855_C"/>
</dbReference>
<evidence type="ECO:0000259" key="2">
    <source>
        <dbReference type="Pfam" id="PF25253"/>
    </source>
</evidence>
<dbReference type="OrthoDB" id="269514at2157"/>
<proteinExistence type="predicted"/>
<name>A0A830F0P3_9EURY</name>
<dbReference type="Proteomes" id="UP000628840">
    <property type="component" value="Unassembled WGS sequence"/>
</dbReference>
<evidence type="ECO:0000259" key="3">
    <source>
        <dbReference type="Pfam" id="PF26293"/>
    </source>
</evidence>
<dbReference type="RefSeq" id="WP_188880073.1">
    <property type="nucleotide sequence ID" value="NZ_BMPF01000001.1"/>
</dbReference>
<comment type="caution">
    <text evidence="4">The sequence shown here is derived from an EMBL/GenBank/DDBJ whole genome shotgun (WGS) entry which is preliminary data.</text>
</comment>
<reference evidence="4 5" key="1">
    <citation type="journal article" date="2019" name="Int. J. Syst. Evol. Microbiol.">
        <title>The Global Catalogue of Microorganisms (GCM) 10K type strain sequencing project: providing services to taxonomists for standard genome sequencing and annotation.</title>
        <authorList>
            <consortium name="The Broad Institute Genomics Platform"/>
            <consortium name="The Broad Institute Genome Sequencing Center for Infectious Disease"/>
            <person name="Wu L."/>
            <person name="Ma J."/>
        </authorList>
    </citation>
    <scope>NUCLEOTIDE SEQUENCE [LARGE SCALE GENOMIC DNA]</scope>
    <source>
        <strain evidence="4 5">JCM 19585</strain>
    </source>
</reference>
<keyword evidence="5" id="KW-1185">Reference proteome</keyword>
<dbReference type="AlphaFoldDB" id="A0A830F0P3"/>
<evidence type="ECO:0000256" key="1">
    <source>
        <dbReference type="SAM" id="MobiDB-lite"/>
    </source>
</evidence>
<feature type="domain" description="DUF7855" evidence="3">
    <location>
        <begin position="66"/>
        <end position="110"/>
    </location>
</feature>